<dbReference type="Proteomes" id="UP000218327">
    <property type="component" value="Unassembled WGS sequence"/>
</dbReference>
<sequence>MFSALIGAWRLVKRMKFVKNNSLIGFLVFLLFSNSALALEFVAHDTHGANVVHETHSSQDQSMSMPLDQLDSTLNVVSIDQLDEECVCEDICCVSTVEFGADTGSESIPDFDGNASRQMNFYQSVALDLILPPPTA</sequence>
<evidence type="ECO:0000313" key="2">
    <source>
        <dbReference type="EMBL" id="PCJ24877.1"/>
    </source>
</evidence>
<organism evidence="2 3">
    <name type="scientific">SAR86 cluster bacterium</name>
    <dbReference type="NCBI Taxonomy" id="2030880"/>
    <lineage>
        <taxon>Bacteria</taxon>
        <taxon>Pseudomonadati</taxon>
        <taxon>Pseudomonadota</taxon>
        <taxon>Gammaproteobacteria</taxon>
        <taxon>SAR86 cluster</taxon>
    </lineage>
</organism>
<reference evidence="3" key="1">
    <citation type="submission" date="2017-08" db="EMBL/GenBank/DDBJ databases">
        <title>A dynamic microbial community with high functional redundancy inhabits the cold, oxic subseafloor aquifer.</title>
        <authorList>
            <person name="Tully B.J."/>
            <person name="Wheat C.G."/>
            <person name="Glazer B.T."/>
            <person name="Huber J.A."/>
        </authorList>
    </citation>
    <scope>NUCLEOTIDE SEQUENCE [LARGE SCALE GENOMIC DNA]</scope>
</reference>
<evidence type="ECO:0000313" key="3">
    <source>
        <dbReference type="Proteomes" id="UP000218327"/>
    </source>
</evidence>
<name>A0A2A5AZY8_9GAMM</name>
<comment type="caution">
    <text evidence="2">The sequence shown here is derived from an EMBL/GenBank/DDBJ whole genome shotgun (WGS) entry which is preliminary data.</text>
</comment>
<dbReference type="AlphaFoldDB" id="A0A2A5AZY8"/>
<feature type="signal peptide" evidence="1">
    <location>
        <begin position="1"/>
        <end position="38"/>
    </location>
</feature>
<keyword evidence="1" id="KW-0732">Signal</keyword>
<feature type="chain" id="PRO_5013400041" description="DUF2946 domain-containing protein" evidence="1">
    <location>
        <begin position="39"/>
        <end position="136"/>
    </location>
</feature>
<gene>
    <name evidence="2" type="ORF">COA96_08570</name>
</gene>
<proteinExistence type="predicted"/>
<evidence type="ECO:0000256" key="1">
    <source>
        <dbReference type="SAM" id="SignalP"/>
    </source>
</evidence>
<dbReference type="EMBL" id="NVVJ01000022">
    <property type="protein sequence ID" value="PCJ24877.1"/>
    <property type="molecule type" value="Genomic_DNA"/>
</dbReference>
<accession>A0A2A5AZY8</accession>
<protein>
    <recommendedName>
        <fullName evidence="4">DUF2946 domain-containing protein</fullName>
    </recommendedName>
</protein>
<evidence type="ECO:0008006" key="4">
    <source>
        <dbReference type="Google" id="ProtNLM"/>
    </source>
</evidence>